<dbReference type="EMBL" id="SBKQ01000012">
    <property type="protein sequence ID" value="RXR30096.1"/>
    <property type="molecule type" value="Genomic_DNA"/>
</dbReference>
<evidence type="ECO:0000256" key="1">
    <source>
        <dbReference type="SAM" id="Phobius"/>
    </source>
</evidence>
<comment type="caution">
    <text evidence="2">The sequence shown here is derived from an EMBL/GenBank/DDBJ whole genome shotgun (WGS) entry which is preliminary data.</text>
</comment>
<keyword evidence="1" id="KW-0472">Membrane</keyword>
<evidence type="ECO:0000313" key="3">
    <source>
        <dbReference type="Proteomes" id="UP000289734"/>
    </source>
</evidence>
<dbReference type="Proteomes" id="UP000289734">
    <property type="component" value="Unassembled WGS sequence"/>
</dbReference>
<keyword evidence="1" id="KW-0812">Transmembrane</keyword>
<reference evidence="3" key="1">
    <citation type="submission" date="2019-01" db="EMBL/GenBank/DDBJ databases">
        <title>Cytophagaceae bacterium strain CAR-16.</title>
        <authorList>
            <person name="Chen W.-M."/>
        </authorList>
    </citation>
    <scope>NUCLEOTIDE SEQUENCE [LARGE SCALE GENOMIC DNA]</scope>
    <source>
        <strain evidence="3">ICH-30</strain>
    </source>
</reference>
<feature type="transmembrane region" description="Helical" evidence="1">
    <location>
        <begin position="35"/>
        <end position="54"/>
    </location>
</feature>
<keyword evidence="3" id="KW-1185">Reference proteome</keyword>
<keyword evidence="1" id="KW-1133">Transmembrane helix</keyword>
<dbReference type="AlphaFoldDB" id="A0A4V1N3W6"/>
<proteinExistence type="predicted"/>
<dbReference type="RefSeq" id="WP_129465081.1">
    <property type="nucleotide sequence ID" value="NZ_JACSXZ010000001.1"/>
</dbReference>
<dbReference type="OrthoDB" id="2168082at2"/>
<gene>
    <name evidence="2" type="ORF">EQG68_11740</name>
</gene>
<dbReference type="Gene3D" id="2.40.50.1020">
    <property type="entry name" value="LytTr DNA-binding domain"/>
    <property type="match status" value="1"/>
</dbReference>
<accession>A0A4V1N3W6</accession>
<organism evidence="2 3">
    <name type="scientific">Flavobacterium piscinae</name>
    <dbReference type="NCBI Taxonomy" id="2506424"/>
    <lineage>
        <taxon>Bacteria</taxon>
        <taxon>Pseudomonadati</taxon>
        <taxon>Bacteroidota</taxon>
        <taxon>Flavobacteriia</taxon>
        <taxon>Flavobacteriales</taxon>
        <taxon>Flavobacteriaceae</taxon>
        <taxon>Flavobacterium</taxon>
    </lineage>
</organism>
<evidence type="ECO:0000313" key="2">
    <source>
        <dbReference type="EMBL" id="RXR30096.1"/>
    </source>
</evidence>
<sequence length="86" mass="10363">MTKKSIKNDKIILFFNYYHNNKHLFSKTFKDLENIYKINLLLLYFCFLIDIKFVDKYDKSGTFYLKNGTKIPVSSRKKESFLSTLF</sequence>
<protein>
    <submittedName>
        <fullName evidence="2">Uncharacterized protein</fullName>
    </submittedName>
</protein>
<name>A0A4V1N3W6_9FLAO</name>